<reference evidence="2" key="1">
    <citation type="journal article" date="2022" name="Int. J. Mol. Sci.">
        <title>Draft Genome of Tanacetum Coccineum: Genomic Comparison of Closely Related Tanacetum-Family Plants.</title>
        <authorList>
            <person name="Yamashiro T."/>
            <person name="Shiraishi A."/>
            <person name="Nakayama K."/>
            <person name="Satake H."/>
        </authorList>
    </citation>
    <scope>NUCLEOTIDE SEQUENCE</scope>
</reference>
<accession>A0ABQ5J3L6</accession>
<protein>
    <submittedName>
        <fullName evidence="2">Uncharacterized protein</fullName>
    </submittedName>
</protein>
<organism evidence="2 3">
    <name type="scientific">Tanacetum coccineum</name>
    <dbReference type="NCBI Taxonomy" id="301880"/>
    <lineage>
        <taxon>Eukaryota</taxon>
        <taxon>Viridiplantae</taxon>
        <taxon>Streptophyta</taxon>
        <taxon>Embryophyta</taxon>
        <taxon>Tracheophyta</taxon>
        <taxon>Spermatophyta</taxon>
        <taxon>Magnoliopsida</taxon>
        <taxon>eudicotyledons</taxon>
        <taxon>Gunneridae</taxon>
        <taxon>Pentapetalae</taxon>
        <taxon>asterids</taxon>
        <taxon>campanulids</taxon>
        <taxon>Asterales</taxon>
        <taxon>Asteraceae</taxon>
        <taxon>Asteroideae</taxon>
        <taxon>Anthemideae</taxon>
        <taxon>Anthemidinae</taxon>
        <taxon>Tanacetum</taxon>
    </lineage>
</organism>
<keyword evidence="3" id="KW-1185">Reference proteome</keyword>
<gene>
    <name evidence="2" type="ORF">Tco_1122608</name>
</gene>
<feature type="region of interest" description="Disordered" evidence="1">
    <location>
        <begin position="1"/>
        <end position="100"/>
    </location>
</feature>
<name>A0ABQ5J3L6_9ASTR</name>
<dbReference type="EMBL" id="BQNB010021417">
    <property type="protein sequence ID" value="GJU06178.1"/>
    <property type="molecule type" value="Genomic_DNA"/>
</dbReference>
<reference evidence="2" key="2">
    <citation type="submission" date="2022-01" db="EMBL/GenBank/DDBJ databases">
        <authorList>
            <person name="Yamashiro T."/>
            <person name="Shiraishi A."/>
            <person name="Satake H."/>
            <person name="Nakayama K."/>
        </authorList>
    </citation>
    <scope>NUCLEOTIDE SEQUENCE</scope>
</reference>
<feature type="compositionally biased region" description="Low complexity" evidence="1">
    <location>
        <begin position="66"/>
        <end position="75"/>
    </location>
</feature>
<comment type="caution">
    <text evidence="2">The sequence shown here is derived from an EMBL/GenBank/DDBJ whole genome shotgun (WGS) entry which is preliminary data.</text>
</comment>
<feature type="compositionally biased region" description="Low complexity" evidence="1">
    <location>
        <begin position="30"/>
        <end position="47"/>
    </location>
</feature>
<evidence type="ECO:0000313" key="3">
    <source>
        <dbReference type="Proteomes" id="UP001151760"/>
    </source>
</evidence>
<evidence type="ECO:0000256" key="1">
    <source>
        <dbReference type="SAM" id="MobiDB-lite"/>
    </source>
</evidence>
<sequence length="181" mass="19228">MLLIPRSTRSFIPRAATRLHRSPPSPPPNTAAAAATILPPHPAVTTPQPTPPSSSSPHPCRHHSRTTNTTITLNPSPLPPPPAPRHHLHHRTNTTTTTATPPRVRVVLLAIDKAASARPLQASRRSGDVVRVCGRAVVSWALVWLSGQLAGQNWQSGEGLVELGSKYLEQVAGIVVGTSSN</sequence>
<evidence type="ECO:0000313" key="2">
    <source>
        <dbReference type="EMBL" id="GJU06178.1"/>
    </source>
</evidence>
<dbReference type="Proteomes" id="UP001151760">
    <property type="component" value="Unassembled WGS sequence"/>
</dbReference>
<proteinExistence type="predicted"/>